<comment type="similarity">
    <text evidence="8">Belongs to the binding-protein-dependent transport system permease family.</text>
</comment>
<feature type="transmembrane region" description="Helical" evidence="8">
    <location>
        <begin position="123"/>
        <end position="144"/>
    </location>
</feature>
<keyword evidence="2 8" id="KW-0813">Transport</keyword>
<dbReference type="PANTHER" id="PTHR30614:SF0">
    <property type="entry name" value="L-CYSTINE TRANSPORT SYSTEM PERMEASE PROTEIN TCYL"/>
    <property type="match status" value="1"/>
</dbReference>
<reference evidence="11 12" key="1">
    <citation type="submission" date="2020-08" db="EMBL/GenBank/DDBJ databases">
        <title>Genomic Encyclopedia of Type Strains, Phase III (KMG-III): the genomes of soil and plant-associated and newly described type strains.</title>
        <authorList>
            <person name="Whitman W."/>
        </authorList>
    </citation>
    <scope>NUCLEOTIDE SEQUENCE [LARGE SCALE GENOMIC DNA]</scope>
    <source>
        <strain evidence="11 12">CECT 3237</strain>
    </source>
</reference>
<dbReference type="PANTHER" id="PTHR30614">
    <property type="entry name" value="MEMBRANE COMPONENT OF AMINO ACID ABC TRANSPORTER"/>
    <property type="match status" value="1"/>
</dbReference>
<gene>
    <name evidence="11" type="ORF">FHS41_000982</name>
</gene>
<feature type="transmembrane region" description="Helical" evidence="8">
    <location>
        <begin position="37"/>
        <end position="56"/>
    </location>
</feature>
<evidence type="ECO:0000256" key="4">
    <source>
        <dbReference type="ARBA" id="ARBA00022692"/>
    </source>
</evidence>
<accession>A0A7W4ZL71</accession>
<dbReference type="InterPro" id="IPR035906">
    <property type="entry name" value="MetI-like_sf"/>
</dbReference>
<dbReference type="PROSITE" id="PS50928">
    <property type="entry name" value="ABC_TM1"/>
    <property type="match status" value="1"/>
</dbReference>
<dbReference type="Gene3D" id="1.10.3720.10">
    <property type="entry name" value="MetI-like"/>
    <property type="match status" value="1"/>
</dbReference>
<name>A0A7W4ZL71_9ACTN</name>
<evidence type="ECO:0000256" key="7">
    <source>
        <dbReference type="ARBA" id="ARBA00023136"/>
    </source>
</evidence>
<dbReference type="GO" id="GO:0043190">
    <property type="term" value="C:ATP-binding cassette (ABC) transporter complex"/>
    <property type="evidence" value="ECO:0007669"/>
    <property type="project" value="InterPro"/>
</dbReference>
<dbReference type="Pfam" id="PF00528">
    <property type="entry name" value="BPD_transp_1"/>
    <property type="match status" value="1"/>
</dbReference>
<dbReference type="InterPro" id="IPR010065">
    <property type="entry name" value="AA_ABC_transptr_permease_3TM"/>
</dbReference>
<feature type="region of interest" description="Disordered" evidence="9">
    <location>
        <begin position="1"/>
        <end position="23"/>
    </location>
</feature>
<evidence type="ECO:0000313" key="11">
    <source>
        <dbReference type="EMBL" id="MBB3074513.1"/>
    </source>
</evidence>
<feature type="transmembrane region" description="Helical" evidence="8">
    <location>
        <begin position="150"/>
        <end position="174"/>
    </location>
</feature>
<comment type="subcellular location">
    <subcellularLocation>
        <location evidence="1 8">Cell membrane</location>
        <topology evidence="1 8">Multi-pass membrane protein</topology>
    </subcellularLocation>
</comment>
<keyword evidence="6 8" id="KW-1133">Transmembrane helix</keyword>
<feature type="transmembrane region" description="Helical" evidence="8">
    <location>
        <begin position="255"/>
        <end position="273"/>
    </location>
</feature>
<dbReference type="CDD" id="cd06261">
    <property type="entry name" value="TM_PBP2"/>
    <property type="match status" value="1"/>
</dbReference>
<evidence type="ECO:0000256" key="8">
    <source>
        <dbReference type="RuleBase" id="RU363032"/>
    </source>
</evidence>
<evidence type="ECO:0000259" key="10">
    <source>
        <dbReference type="PROSITE" id="PS50928"/>
    </source>
</evidence>
<dbReference type="NCBIfam" id="TIGR01726">
    <property type="entry name" value="HEQRo_perm_3TM"/>
    <property type="match status" value="1"/>
</dbReference>
<keyword evidence="7 8" id="KW-0472">Membrane</keyword>
<dbReference type="InterPro" id="IPR043429">
    <property type="entry name" value="ArtM/GltK/GlnP/TcyL/YhdX-like"/>
</dbReference>
<protein>
    <submittedName>
        <fullName evidence="11">Polar amino acid transport system permease protein</fullName>
    </submittedName>
</protein>
<proteinExistence type="inferred from homology"/>
<evidence type="ECO:0000256" key="2">
    <source>
        <dbReference type="ARBA" id="ARBA00022448"/>
    </source>
</evidence>
<feature type="transmembrane region" description="Helical" evidence="8">
    <location>
        <begin position="82"/>
        <end position="102"/>
    </location>
</feature>
<dbReference type="InterPro" id="IPR000515">
    <property type="entry name" value="MetI-like"/>
</dbReference>
<keyword evidence="12" id="KW-1185">Reference proteome</keyword>
<evidence type="ECO:0000256" key="6">
    <source>
        <dbReference type="ARBA" id="ARBA00022989"/>
    </source>
</evidence>
<keyword evidence="5" id="KW-0029">Amino-acid transport</keyword>
<keyword evidence="3" id="KW-1003">Cell membrane</keyword>
<dbReference type="RefSeq" id="WP_184588051.1">
    <property type="nucleotide sequence ID" value="NZ_BMUP01000001.1"/>
</dbReference>
<dbReference type="EMBL" id="JACHXE010000001">
    <property type="protein sequence ID" value="MBB3074513.1"/>
    <property type="molecule type" value="Genomic_DNA"/>
</dbReference>
<evidence type="ECO:0000256" key="5">
    <source>
        <dbReference type="ARBA" id="ARBA00022970"/>
    </source>
</evidence>
<evidence type="ECO:0000256" key="3">
    <source>
        <dbReference type="ARBA" id="ARBA00022475"/>
    </source>
</evidence>
<dbReference type="Proteomes" id="UP000572907">
    <property type="component" value="Unassembled WGS sequence"/>
</dbReference>
<sequence>MAKTSPAPLNLDPVPSPSATAGFSPRRRRRISLTAQYAVFVIVVAAVALQVDWAAVQEHFLDLGVARETFPGLLTVALRNTVLYTLSGYVLGFLLGIVLALMRLSSVPLHRWTALLYIEIFRGLPALVIFLIIGFGIPVAFPGFALPGDIYGQVALALGLVSAAYMAETFRAGIQAVPKGQMESARCLGMSHSRAMFSIVVPQALRIVVPPLTNELVLLFKDSSLAFVLGVTAATTELAKFGSDVAADQADSTPLVVAGLGYLLITVPLGILVRRLESRRAERG</sequence>
<feature type="domain" description="ABC transmembrane type-1" evidence="10">
    <location>
        <begin position="78"/>
        <end position="273"/>
    </location>
</feature>
<evidence type="ECO:0000256" key="9">
    <source>
        <dbReference type="SAM" id="MobiDB-lite"/>
    </source>
</evidence>
<dbReference type="GO" id="GO:0006865">
    <property type="term" value="P:amino acid transport"/>
    <property type="evidence" value="ECO:0007669"/>
    <property type="project" value="UniProtKB-KW"/>
</dbReference>
<dbReference type="AlphaFoldDB" id="A0A7W4ZL71"/>
<dbReference type="SUPFAM" id="SSF161098">
    <property type="entry name" value="MetI-like"/>
    <property type="match status" value="1"/>
</dbReference>
<keyword evidence="4 8" id="KW-0812">Transmembrane</keyword>
<organism evidence="11 12">
    <name type="scientific">Streptomyces violarus</name>
    <dbReference type="NCBI Taxonomy" id="67380"/>
    <lineage>
        <taxon>Bacteria</taxon>
        <taxon>Bacillati</taxon>
        <taxon>Actinomycetota</taxon>
        <taxon>Actinomycetes</taxon>
        <taxon>Kitasatosporales</taxon>
        <taxon>Streptomycetaceae</taxon>
        <taxon>Streptomyces</taxon>
    </lineage>
</organism>
<evidence type="ECO:0000313" key="12">
    <source>
        <dbReference type="Proteomes" id="UP000572907"/>
    </source>
</evidence>
<evidence type="ECO:0000256" key="1">
    <source>
        <dbReference type="ARBA" id="ARBA00004651"/>
    </source>
</evidence>
<comment type="caution">
    <text evidence="11">The sequence shown here is derived from an EMBL/GenBank/DDBJ whole genome shotgun (WGS) entry which is preliminary data.</text>
</comment>
<dbReference type="GO" id="GO:0022857">
    <property type="term" value="F:transmembrane transporter activity"/>
    <property type="evidence" value="ECO:0007669"/>
    <property type="project" value="InterPro"/>
</dbReference>